<sequence length="189" mass="21844">MAALRFIARGNLAISASARPPTCAGTSRIVPPVHQIQQRWGSYRKGAPMYTTPEDYTDFEVTNDPNEWKYVERLFGYKVIPKPPTGNIELPSGYKPVFASSKENPYFIERTRNYMQPVFLNMNPRNNKKVTVIRKIQGNIWTLEQDIKQYVEKQLKKKFASQIHEFAGIIKFKGDCVSCVKEWMNMKGF</sequence>
<dbReference type="Pfam" id="PF05046">
    <property type="entry name" value="Img2"/>
    <property type="match status" value="1"/>
</dbReference>
<dbReference type="FunFam" id="3.30.780.10:FF:000009">
    <property type="entry name" value="39S ribosomal protein L49, mitochondrial"/>
    <property type="match status" value="1"/>
</dbReference>
<evidence type="ECO:0000256" key="2">
    <source>
        <dbReference type="ARBA" id="ARBA00005677"/>
    </source>
</evidence>
<dbReference type="InterPro" id="IPR036877">
    <property type="entry name" value="SUI1_dom_sf"/>
</dbReference>
<evidence type="ECO:0000313" key="8">
    <source>
        <dbReference type="EMBL" id="KAL0114430.1"/>
    </source>
</evidence>
<dbReference type="GO" id="GO:0003735">
    <property type="term" value="F:structural constituent of ribosome"/>
    <property type="evidence" value="ECO:0007669"/>
    <property type="project" value="InterPro"/>
</dbReference>
<proteinExistence type="inferred from homology"/>
<dbReference type="AlphaFoldDB" id="A0AAW2FH72"/>
<dbReference type="Gene3D" id="3.30.780.10">
    <property type="entry name" value="SUI1-like domain"/>
    <property type="match status" value="1"/>
</dbReference>
<evidence type="ECO:0000256" key="7">
    <source>
        <dbReference type="ARBA" id="ARBA00035545"/>
    </source>
</evidence>
<evidence type="ECO:0000256" key="4">
    <source>
        <dbReference type="ARBA" id="ARBA00023128"/>
    </source>
</evidence>
<keyword evidence="5" id="KW-0687">Ribonucleoprotein</keyword>
<dbReference type="GO" id="GO:0005762">
    <property type="term" value="C:mitochondrial large ribosomal subunit"/>
    <property type="evidence" value="ECO:0007669"/>
    <property type="project" value="TreeGrafter"/>
</dbReference>
<protein>
    <recommendedName>
        <fullName evidence="6">Large ribosomal subunit protein mL49</fullName>
    </recommendedName>
    <alternativeName>
        <fullName evidence="7">39S ribosomal protein L49, mitochondrial</fullName>
    </alternativeName>
</protein>
<evidence type="ECO:0000256" key="1">
    <source>
        <dbReference type="ARBA" id="ARBA00004173"/>
    </source>
</evidence>
<accession>A0AAW2FH72</accession>
<gene>
    <name evidence="8" type="ORF">PUN28_011586</name>
</gene>
<dbReference type="PANTHER" id="PTHR13477">
    <property type="entry name" value="MITOCHONDRIAL 39S RIBOSOMAL PROTEIN L49"/>
    <property type="match status" value="1"/>
</dbReference>
<comment type="similarity">
    <text evidence="2">Belongs to the mitochondrion-specific ribosomal protein mL49 family.</text>
</comment>
<dbReference type="SUPFAM" id="SSF55159">
    <property type="entry name" value="eIF1-like"/>
    <property type="match status" value="1"/>
</dbReference>
<dbReference type="EMBL" id="JADYXP020000011">
    <property type="protein sequence ID" value="KAL0114430.1"/>
    <property type="molecule type" value="Genomic_DNA"/>
</dbReference>
<dbReference type="InterPro" id="IPR007740">
    <property type="entry name" value="Ribosomal_mL49"/>
</dbReference>
<evidence type="ECO:0000313" key="9">
    <source>
        <dbReference type="Proteomes" id="UP001430953"/>
    </source>
</evidence>
<name>A0AAW2FH72_9HYME</name>
<dbReference type="GO" id="GO:0003743">
    <property type="term" value="F:translation initiation factor activity"/>
    <property type="evidence" value="ECO:0007669"/>
    <property type="project" value="InterPro"/>
</dbReference>
<keyword evidence="4" id="KW-0496">Mitochondrion</keyword>
<evidence type="ECO:0000256" key="6">
    <source>
        <dbReference type="ARBA" id="ARBA00035191"/>
    </source>
</evidence>
<evidence type="ECO:0000256" key="3">
    <source>
        <dbReference type="ARBA" id="ARBA00022980"/>
    </source>
</evidence>
<organism evidence="8 9">
    <name type="scientific">Cardiocondyla obscurior</name>
    <dbReference type="NCBI Taxonomy" id="286306"/>
    <lineage>
        <taxon>Eukaryota</taxon>
        <taxon>Metazoa</taxon>
        <taxon>Ecdysozoa</taxon>
        <taxon>Arthropoda</taxon>
        <taxon>Hexapoda</taxon>
        <taxon>Insecta</taxon>
        <taxon>Pterygota</taxon>
        <taxon>Neoptera</taxon>
        <taxon>Endopterygota</taxon>
        <taxon>Hymenoptera</taxon>
        <taxon>Apocrita</taxon>
        <taxon>Aculeata</taxon>
        <taxon>Formicoidea</taxon>
        <taxon>Formicidae</taxon>
        <taxon>Myrmicinae</taxon>
        <taxon>Cardiocondyla</taxon>
    </lineage>
</organism>
<keyword evidence="9" id="KW-1185">Reference proteome</keyword>
<keyword evidence="3" id="KW-0689">Ribosomal protein</keyword>
<evidence type="ECO:0000256" key="5">
    <source>
        <dbReference type="ARBA" id="ARBA00023274"/>
    </source>
</evidence>
<dbReference type="PANTHER" id="PTHR13477:SF0">
    <property type="entry name" value="LARGE RIBOSOMAL SUBUNIT PROTEIN ML49"/>
    <property type="match status" value="1"/>
</dbReference>
<reference evidence="8 9" key="1">
    <citation type="submission" date="2023-03" db="EMBL/GenBank/DDBJ databases">
        <title>High recombination rates correlate with genetic variation in Cardiocondyla obscurior ants.</title>
        <authorList>
            <person name="Errbii M."/>
        </authorList>
    </citation>
    <scope>NUCLEOTIDE SEQUENCE [LARGE SCALE GENOMIC DNA]</scope>
    <source>
        <strain evidence="8">Alpha-2009</strain>
        <tissue evidence="8">Whole body</tissue>
    </source>
</reference>
<dbReference type="Proteomes" id="UP001430953">
    <property type="component" value="Unassembled WGS sequence"/>
</dbReference>
<comment type="caution">
    <text evidence="8">The sequence shown here is derived from an EMBL/GenBank/DDBJ whole genome shotgun (WGS) entry which is preliminary data.</text>
</comment>
<comment type="subcellular location">
    <subcellularLocation>
        <location evidence="1">Mitochondrion</location>
    </subcellularLocation>
</comment>